<proteinExistence type="inferred from homology"/>
<evidence type="ECO:0000256" key="4">
    <source>
        <dbReference type="ARBA" id="ARBA00023306"/>
    </source>
</evidence>
<gene>
    <name evidence="5" type="primary">ftsA</name>
    <name evidence="8" type="ORF">DFR58_11375</name>
</gene>
<accession>A0A369B222</accession>
<dbReference type="CDD" id="cd24048">
    <property type="entry name" value="ASKHA_NBD_FtsA"/>
    <property type="match status" value="1"/>
</dbReference>
<keyword evidence="2 5" id="KW-0132">Cell division</keyword>
<dbReference type="InterPro" id="IPR003494">
    <property type="entry name" value="SHS2_FtsA"/>
</dbReference>
<dbReference type="PANTHER" id="PTHR32432:SF4">
    <property type="entry name" value="CELL DIVISION PROTEIN FTSA"/>
    <property type="match status" value="1"/>
</dbReference>
<dbReference type="InterPro" id="IPR050696">
    <property type="entry name" value="FtsA/MreB"/>
</dbReference>
<dbReference type="InterPro" id="IPR020823">
    <property type="entry name" value="Cell_div_FtsA"/>
</dbReference>
<dbReference type="HAMAP" id="MF_02033">
    <property type="entry name" value="FtsA"/>
    <property type="match status" value="1"/>
</dbReference>
<evidence type="ECO:0000259" key="7">
    <source>
        <dbReference type="SMART" id="SM00842"/>
    </source>
</evidence>
<dbReference type="AlphaFoldDB" id="A0A369B222"/>
<dbReference type="GO" id="GO:0043093">
    <property type="term" value="P:FtsZ-dependent cytokinesis"/>
    <property type="evidence" value="ECO:0007669"/>
    <property type="project" value="UniProtKB-UniRule"/>
</dbReference>
<dbReference type="Pfam" id="PF02491">
    <property type="entry name" value="SHS2_FTSA"/>
    <property type="match status" value="1"/>
</dbReference>
<evidence type="ECO:0000256" key="3">
    <source>
        <dbReference type="ARBA" id="ARBA00023136"/>
    </source>
</evidence>
<comment type="function">
    <text evidence="5 6">Cell division protein that is involved in the assembly of the Z ring. May serve as a membrane anchor for the Z ring.</text>
</comment>
<keyword evidence="3 5" id="KW-0472">Membrane</keyword>
<evidence type="ECO:0000256" key="5">
    <source>
        <dbReference type="HAMAP-Rule" id="MF_02033"/>
    </source>
</evidence>
<protein>
    <recommendedName>
        <fullName evidence="5 6">Cell division protein FtsA</fullName>
    </recommendedName>
</protein>
<feature type="domain" description="SHS2" evidence="7">
    <location>
        <begin position="24"/>
        <end position="212"/>
    </location>
</feature>
<dbReference type="GO" id="GO:0009898">
    <property type="term" value="C:cytoplasmic side of plasma membrane"/>
    <property type="evidence" value="ECO:0007669"/>
    <property type="project" value="UniProtKB-UniRule"/>
</dbReference>
<sequence>MLCFIGFIGIPYILGGFVHVNDIIVGMDIGTSKVCTVIGQLGKDNQIDILGKGMEYCSGVKKGVIVDIEATADSIRASVHKAEQMANMKVGSAYVNIIGAHVSITSNRNCVAISAENREITQKDVERVLYGVKNVNISEDREIIDIITKQYIIDGYDEIIDPVGMMGVKLEVDAQIVAGKITSVQNIVKSVERTGIKVDGIVVEALATGQAALASDEKDMGVILIDVGAGVTDISVYKKQNLVFYNSLPVGGEHITNDISIGLKIPYTDAEKIKKEYRLALSSLIKNDQEITVNDLDGNNKKSVRISEAVEIIEARVYEIISLCKNLIDGSAAKGGIGAGVVLTGGGISYSDGVKEIAEEVFELPVRIASYKSFGIGQPEFATAAGIIKYISNRHKGSNFGSDITVQKNNRLPKESGFLGRVSEFIKKIF</sequence>
<reference evidence="8 9" key="1">
    <citation type="submission" date="2018-07" db="EMBL/GenBank/DDBJ databases">
        <title>Genomic Encyclopedia of Type Strains, Phase IV (KMG-IV): sequencing the most valuable type-strain genomes for metagenomic binning, comparative biology and taxonomic classification.</title>
        <authorList>
            <person name="Goeker M."/>
        </authorList>
    </citation>
    <scope>NUCLEOTIDE SEQUENCE [LARGE SCALE GENOMIC DNA]</scope>
    <source>
        <strain evidence="8 9">DSM 27016</strain>
    </source>
</reference>
<dbReference type="Gene3D" id="3.30.420.40">
    <property type="match status" value="2"/>
</dbReference>
<comment type="caution">
    <text evidence="8">The sequence shown here is derived from an EMBL/GenBank/DDBJ whole genome shotgun (WGS) entry which is preliminary data.</text>
</comment>
<comment type="similarity">
    <text evidence="5 6">Belongs to the FtsA/MreB family.</text>
</comment>
<evidence type="ECO:0000313" key="9">
    <source>
        <dbReference type="Proteomes" id="UP000253034"/>
    </source>
</evidence>
<dbReference type="InterPro" id="IPR043129">
    <property type="entry name" value="ATPase_NBD"/>
</dbReference>
<comment type="subcellular location">
    <subcellularLocation>
        <location evidence="5">Cell membrane</location>
        <topology evidence="5">Peripheral membrane protein</topology>
        <orientation evidence="5">Cytoplasmic side</orientation>
    </subcellularLocation>
    <text evidence="5">Localizes to the Z ring in an FtsZ-dependent manner. Targeted to the membrane through a conserved C-terminal amphipathic helix.</text>
</comment>
<dbReference type="SUPFAM" id="SSF53067">
    <property type="entry name" value="Actin-like ATPase domain"/>
    <property type="match status" value="2"/>
</dbReference>
<keyword evidence="9" id="KW-1185">Reference proteome</keyword>
<evidence type="ECO:0000256" key="2">
    <source>
        <dbReference type="ARBA" id="ARBA00022618"/>
    </source>
</evidence>
<dbReference type="SMART" id="SM00842">
    <property type="entry name" value="FtsA"/>
    <property type="match status" value="1"/>
</dbReference>
<dbReference type="NCBIfam" id="TIGR01174">
    <property type="entry name" value="ftsA"/>
    <property type="match status" value="1"/>
</dbReference>
<dbReference type="PANTHER" id="PTHR32432">
    <property type="entry name" value="CELL DIVISION PROTEIN FTSA-RELATED"/>
    <property type="match status" value="1"/>
</dbReference>
<comment type="subunit">
    <text evidence="5">Self-interacts. Interacts with FtsZ.</text>
</comment>
<evidence type="ECO:0000256" key="1">
    <source>
        <dbReference type="ARBA" id="ARBA00022475"/>
    </source>
</evidence>
<keyword evidence="1 5" id="KW-1003">Cell membrane</keyword>
<dbReference type="Pfam" id="PF14450">
    <property type="entry name" value="FtsA"/>
    <property type="match status" value="1"/>
</dbReference>
<dbReference type="EMBL" id="QPJT01000013">
    <property type="protein sequence ID" value="RCX15493.1"/>
    <property type="molecule type" value="Genomic_DNA"/>
</dbReference>
<dbReference type="Gene3D" id="3.30.1490.110">
    <property type="match status" value="1"/>
</dbReference>
<dbReference type="GO" id="GO:0032153">
    <property type="term" value="C:cell division site"/>
    <property type="evidence" value="ECO:0007669"/>
    <property type="project" value="UniProtKB-UniRule"/>
</dbReference>
<evidence type="ECO:0000313" key="8">
    <source>
        <dbReference type="EMBL" id="RCX15493.1"/>
    </source>
</evidence>
<evidence type="ECO:0000256" key="6">
    <source>
        <dbReference type="PIRNR" id="PIRNR003101"/>
    </source>
</evidence>
<name>A0A369B222_9FIRM</name>
<dbReference type="PIRSF" id="PIRSF003101">
    <property type="entry name" value="FtsA"/>
    <property type="match status" value="1"/>
</dbReference>
<organism evidence="8 9">
    <name type="scientific">Anaerobacterium chartisolvens</name>
    <dbReference type="NCBI Taxonomy" id="1297424"/>
    <lineage>
        <taxon>Bacteria</taxon>
        <taxon>Bacillati</taxon>
        <taxon>Bacillota</taxon>
        <taxon>Clostridia</taxon>
        <taxon>Eubacteriales</taxon>
        <taxon>Oscillospiraceae</taxon>
        <taxon>Anaerobacterium</taxon>
    </lineage>
</organism>
<keyword evidence="4 5" id="KW-0131">Cell cycle</keyword>
<dbReference type="Proteomes" id="UP000253034">
    <property type="component" value="Unassembled WGS sequence"/>
</dbReference>